<dbReference type="PANTHER" id="PTHR39190:SF1">
    <property type="entry name" value="FLAGELLAR ASSEMBLY FACTOR FLIW"/>
    <property type="match status" value="1"/>
</dbReference>
<comment type="subcellular location">
    <subcellularLocation>
        <location evidence="4">Cytoplasm</location>
    </subcellularLocation>
</comment>
<dbReference type="InterPro" id="IPR024046">
    <property type="entry name" value="Flagellar_assmbl_FliW_dom_sf"/>
</dbReference>
<keyword evidence="4" id="KW-0143">Chaperone</keyword>
<dbReference type="Pfam" id="PF02623">
    <property type="entry name" value="FliW"/>
    <property type="match status" value="1"/>
</dbReference>
<dbReference type="SUPFAM" id="SSF141457">
    <property type="entry name" value="BH3618-like"/>
    <property type="match status" value="1"/>
</dbReference>
<accession>A0ABM9BSU4</accession>
<evidence type="ECO:0000256" key="1">
    <source>
        <dbReference type="ARBA" id="ARBA00022490"/>
    </source>
</evidence>
<keyword evidence="5" id="KW-0969">Cilium</keyword>
<sequence length="143" mass="16272">MITIKSSRYGDLTVRQEQVYEFPQGIVGFSNVTEYALMPFEDTDFFVLHASREDVSFILIAAAKVKEDYAFELDEETVRMLETNAAVDVLPFLIVNFVDDVPHINLRAPILIVPVSQKGCQYVIHHPSYPIREALLFEEQGSC</sequence>
<protein>
    <recommendedName>
        <fullName evidence="4">Flagellar assembly factor FliW</fullName>
    </recommendedName>
</protein>
<name>A0ABM9BSU4_9BACL</name>
<evidence type="ECO:0000256" key="3">
    <source>
        <dbReference type="ARBA" id="ARBA00022845"/>
    </source>
</evidence>
<gene>
    <name evidence="4 5" type="primary">fliW</name>
    <name evidence="5" type="ORF">PAECIP111893_00365</name>
</gene>
<keyword evidence="3 4" id="KW-0810">Translation regulation</keyword>
<reference evidence="5" key="1">
    <citation type="submission" date="2022-01" db="EMBL/GenBank/DDBJ databases">
        <authorList>
            <person name="Criscuolo A."/>
        </authorList>
    </citation>
    <scope>NUCLEOTIDE SEQUENCE</scope>
    <source>
        <strain evidence="5">CIP111893</strain>
    </source>
</reference>
<keyword evidence="5" id="KW-0966">Cell projection</keyword>
<keyword evidence="2 4" id="KW-1005">Bacterial flagellum biogenesis</keyword>
<comment type="caution">
    <text evidence="5">The sequence shown here is derived from an EMBL/GenBank/DDBJ whole genome shotgun (WGS) entry which is preliminary data.</text>
</comment>
<evidence type="ECO:0000256" key="4">
    <source>
        <dbReference type="HAMAP-Rule" id="MF_01185"/>
    </source>
</evidence>
<evidence type="ECO:0000313" key="5">
    <source>
        <dbReference type="EMBL" id="CAH1192990.1"/>
    </source>
</evidence>
<comment type="similarity">
    <text evidence="4">Belongs to the FliW family.</text>
</comment>
<evidence type="ECO:0000256" key="2">
    <source>
        <dbReference type="ARBA" id="ARBA00022795"/>
    </source>
</evidence>
<dbReference type="EMBL" id="CAKMMF010000002">
    <property type="protein sequence ID" value="CAH1192990.1"/>
    <property type="molecule type" value="Genomic_DNA"/>
</dbReference>
<keyword evidence="6" id="KW-1185">Reference proteome</keyword>
<dbReference type="Proteomes" id="UP000838686">
    <property type="component" value="Unassembled WGS sequence"/>
</dbReference>
<keyword evidence="1 4" id="KW-0963">Cytoplasm</keyword>
<proteinExistence type="inferred from homology"/>
<dbReference type="InterPro" id="IPR003775">
    <property type="entry name" value="Flagellar_assembly_factor_FliW"/>
</dbReference>
<dbReference type="Gene3D" id="2.30.290.10">
    <property type="entry name" value="BH3618-like"/>
    <property type="match status" value="1"/>
</dbReference>
<dbReference type="HAMAP" id="MF_01185">
    <property type="entry name" value="FliW"/>
    <property type="match status" value="1"/>
</dbReference>
<comment type="function">
    <text evidence="4">Acts as an anti-CsrA protein, binds CsrA and prevents it from repressing translation of its target genes, one of which is flagellin. Binds to flagellin and participates in the assembly of the flagellum.</text>
</comment>
<organism evidence="5 6">
    <name type="scientific">Paenibacillus plantiphilus</name>
    <dbReference type="NCBI Taxonomy" id="2905650"/>
    <lineage>
        <taxon>Bacteria</taxon>
        <taxon>Bacillati</taxon>
        <taxon>Bacillota</taxon>
        <taxon>Bacilli</taxon>
        <taxon>Bacillales</taxon>
        <taxon>Paenibacillaceae</taxon>
        <taxon>Paenibacillus</taxon>
    </lineage>
</organism>
<keyword evidence="5" id="KW-0282">Flagellum</keyword>
<dbReference type="RefSeq" id="WP_236338596.1">
    <property type="nucleotide sequence ID" value="NZ_CAKMMF010000002.1"/>
</dbReference>
<dbReference type="PANTHER" id="PTHR39190">
    <property type="entry name" value="FLAGELLAR ASSEMBLY FACTOR FLIW"/>
    <property type="match status" value="1"/>
</dbReference>
<evidence type="ECO:0000313" key="6">
    <source>
        <dbReference type="Proteomes" id="UP000838686"/>
    </source>
</evidence>
<comment type="subunit">
    <text evidence="4">Interacts with translational regulator CsrA and flagellin(s).</text>
</comment>